<dbReference type="Gene3D" id="3.30.565.10">
    <property type="entry name" value="Histidine kinase-like ATPase, C-terminal domain"/>
    <property type="match status" value="1"/>
</dbReference>
<evidence type="ECO:0000256" key="2">
    <source>
        <dbReference type="ARBA" id="ARBA00012438"/>
    </source>
</evidence>
<dbReference type="SMART" id="SM00448">
    <property type="entry name" value="REC"/>
    <property type="match status" value="1"/>
</dbReference>
<feature type="transmembrane region" description="Helical" evidence="8">
    <location>
        <begin position="369"/>
        <end position="388"/>
    </location>
</feature>
<keyword evidence="8" id="KW-1133">Transmembrane helix</keyword>
<dbReference type="FunFam" id="3.30.565.10:FF:000006">
    <property type="entry name" value="Sensor histidine kinase WalK"/>
    <property type="match status" value="1"/>
</dbReference>
<gene>
    <name evidence="11" type="ORF">EYW49_21005</name>
</gene>
<proteinExistence type="predicted"/>
<name>A0A4Q9VFX7_9HYPH</name>
<dbReference type="InterPro" id="IPR036890">
    <property type="entry name" value="HATPase_C_sf"/>
</dbReference>
<dbReference type="Gene3D" id="1.10.4160.10">
    <property type="entry name" value="Hydantoin permease"/>
    <property type="match status" value="1"/>
</dbReference>
<dbReference type="PROSITE" id="PS50110">
    <property type="entry name" value="RESPONSE_REGULATORY"/>
    <property type="match status" value="1"/>
</dbReference>
<dbReference type="SUPFAM" id="SSF52172">
    <property type="entry name" value="CheY-like"/>
    <property type="match status" value="1"/>
</dbReference>
<feature type="transmembrane region" description="Helical" evidence="8">
    <location>
        <begin position="72"/>
        <end position="95"/>
    </location>
</feature>
<feature type="region of interest" description="Disordered" evidence="7">
    <location>
        <begin position="1047"/>
        <end position="1066"/>
    </location>
</feature>
<evidence type="ECO:0000259" key="10">
    <source>
        <dbReference type="PROSITE" id="PS50110"/>
    </source>
</evidence>
<feature type="transmembrane region" description="Helical" evidence="8">
    <location>
        <begin position="394"/>
        <end position="415"/>
    </location>
</feature>
<protein>
    <recommendedName>
        <fullName evidence="2">histidine kinase</fullName>
        <ecNumber evidence="2">2.7.13.3</ecNumber>
    </recommendedName>
</protein>
<dbReference type="SMART" id="SM00387">
    <property type="entry name" value="HATPase_c"/>
    <property type="match status" value="1"/>
</dbReference>
<dbReference type="SMART" id="SM00388">
    <property type="entry name" value="HisKA"/>
    <property type="match status" value="1"/>
</dbReference>
<evidence type="ECO:0000256" key="1">
    <source>
        <dbReference type="ARBA" id="ARBA00000085"/>
    </source>
</evidence>
<keyword evidence="4" id="KW-0808">Transferase</keyword>
<reference evidence="11 12" key="1">
    <citation type="submission" date="2019-02" db="EMBL/GenBank/DDBJ databases">
        <title>Siculibacillus lacustris gen. nov., sp. nov., a new rosette-forming bacterium isolated from a freshwater crater lake (Lake St. Ana, Romania).</title>
        <authorList>
            <person name="Felfoldi T."/>
            <person name="Marton Z."/>
            <person name="Szabo A."/>
            <person name="Mentes A."/>
            <person name="Boka K."/>
            <person name="Marialigeti K."/>
            <person name="Mathe I."/>
            <person name="Koncz M."/>
            <person name="Schumann P."/>
            <person name="Toth E."/>
        </authorList>
    </citation>
    <scope>NUCLEOTIDE SEQUENCE [LARGE SCALE GENOMIC DNA]</scope>
    <source>
        <strain evidence="11 12">SA-279</strain>
    </source>
</reference>
<organism evidence="11 12">
    <name type="scientific">Siculibacillus lacustris</name>
    <dbReference type="NCBI Taxonomy" id="1549641"/>
    <lineage>
        <taxon>Bacteria</taxon>
        <taxon>Pseudomonadati</taxon>
        <taxon>Pseudomonadota</taxon>
        <taxon>Alphaproteobacteria</taxon>
        <taxon>Hyphomicrobiales</taxon>
        <taxon>Ancalomicrobiaceae</taxon>
        <taxon>Siculibacillus</taxon>
    </lineage>
</organism>
<keyword evidence="5" id="KW-0418">Kinase</keyword>
<keyword evidence="12" id="KW-1185">Reference proteome</keyword>
<feature type="transmembrane region" description="Helical" evidence="8">
    <location>
        <begin position="327"/>
        <end position="348"/>
    </location>
</feature>
<dbReference type="SUPFAM" id="SSF47384">
    <property type="entry name" value="Homodimeric domain of signal transducing histidine kinase"/>
    <property type="match status" value="1"/>
</dbReference>
<feature type="transmembrane region" description="Helical" evidence="8">
    <location>
        <begin position="575"/>
        <end position="596"/>
    </location>
</feature>
<dbReference type="InterPro" id="IPR001789">
    <property type="entry name" value="Sig_transdc_resp-reg_receiver"/>
</dbReference>
<feature type="transmembrane region" description="Helical" evidence="8">
    <location>
        <begin position="150"/>
        <end position="169"/>
    </location>
</feature>
<feature type="modified residue" description="4-aspartylphosphate" evidence="6">
    <location>
        <position position="975"/>
    </location>
</feature>
<keyword evidence="8" id="KW-0472">Membrane</keyword>
<dbReference type="AlphaFoldDB" id="A0A4Q9VFX7"/>
<dbReference type="InterPro" id="IPR036097">
    <property type="entry name" value="HisK_dim/P_sf"/>
</dbReference>
<dbReference type="Pfam" id="PF00512">
    <property type="entry name" value="HisKA"/>
    <property type="match status" value="1"/>
</dbReference>
<dbReference type="Gene3D" id="1.10.287.130">
    <property type="match status" value="1"/>
</dbReference>
<feature type="transmembrane region" description="Helical" evidence="8">
    <location>
        <begin position="465"/>
        <end position="485"/>
    </location>
</feature>
<evidence type="ECO:0000313" key="12">
    <source>
        <dbReference type="Proteomes" id="UP000292781"/>
    </source>
</evidence>
<dbReference type="PANTHER" id="PTHR43047">
    <property type="entry name" value="TWO-COMPONENT HISTIDINE PROTEIN KINASE"/>
    <property type="match status" value="1"/>
</dbReference>
<sequence length="1133" mass="123129">MAGRQRILPVRRDYNRWVANQTLEDYALRFTAKSARRWSAPRVAQTAIGAISFLALEAIGGAITLAHGFVNASAAIVVVSIILLVTGLPIARYAARYGVDIDLLTRGAGFGYIGSTVTSLIYASFTFILFAIEASIMSTALELAFGIPLWASYILSALAVIPLVVYGITAISRFQLWTQPFWIILNILPFAFIAWKDPSQFAAWWQFGGLDRGGLPSTFLEEFDLVRFGLASSVILALMPQIGEQVDFLRFLPVRVADGDGFVKPAHRIAVFFAGPGWIVLGAPKLFAGSLLAVVALRWGVPALHAAEPAHMYDVAFRYMLPSRDAALVLTAAFVVVSQLKINVMNAYAGSLAWSNFFSRLTHSHPGRVVWLVFNVAIALLLMELGIYEALERTLGLFAIVAVAWLGAIVADLGINKPLGLSPPGIEFARAHLWDVNPVGVGAMGTATVLALCAATGLMGEIARAFAPFVALATALIVAPLIALATRGRYYLARRPREDWRKLSTIRCSICEHDFEPEDSAFCPAYDGPICSLCCSLDARCGDLCKPQARLGAQARAALTAILPGRLGAALSPRLVEYLAILTLITTAIGLVLLVIHFQSSVGVPEIEVALTRALWSAFFVLLIVAGVVAWFFVLAHESRRVAEEESARQTTALLDEIAAHERTDAALQKAKEAAEAANVAKSRYLVGLSHELRTPLNAVMGYAQVLERDTGLGAARLNSVKVIRRSGEHLSGLIDGLLDISKIEAGRLELARDEIRLGEFLDQLVEMFRFQAEAKGLAFRFTRPTRLPEVVATDEKRLRQVLVNLLSNAIKFTQAGEVVFDVAMRHEVATFTVTDTGCGIPEGEIARVFEPFERGRRARGQPGLGLGLTITKMLATLMGGDVRVDSRDGEGSRFRVRLMLSVVAAPIARPAPPLAIHGYEGPRRTVMVVDDNAVHRDLVREVLAPIGFTVLEAEDGPSCLALAAEIRPDLFLLDISMPGMDGWDLARRLRAEGFATTRIVILSANVGESRPPDTEIALHDDLLAKPLDVARLIDRIRHHLGLEWRHEPPAAVPPPPEPGRDDRPDRAEAADLLQFARIGYVRGVEERLAAIEAAVRADGDEPGPRLAGLARAVADFDMTRLVRELEAIDVDA</sequence>
<evidence type="ECO:0000259" key="9">
    <source>
        <dbReference type="PROSITE" id="PS50109"/>
    </source>
</evidence>
<evidence type="ECO:0000256" key="4">
    <source>
        <dbReference type="ARBA" id="ARBA00022679"/>
    </source>
</evidence>
<dbReference type="GO" id="GO:0000155">
    <property type="term" value="F:phosphorelay sensor kinase activity"/>
    <property type="evidence" value="ECO:0007669"/>
    <property type="project" value="InterPro"/>
</dbReference>
<dbReference type="Proteomes" id="UP000292781">
    <property type="component" value="Unassembled WGS sequence"/>
</dbReference>
<dbReference type="EMBL" id="SJFN01000048">
    <property type="protein sequence ID" value="TBW33006.1"/>
    <property type="molecule type" value="Genomic_DNA"/>
</dbReference>
<comment type="caution">
    <text evidence="11">The sequence shown here is derived from an EMBL/GenBank/DDBJ whole genome shotgun (WGS) entry which is preliminary data.</text>
</comment>
<feature type="transmembrane region" description="Helical" evidence="8">
    <location>
        <begin position="436"/>
        <end position="459"/>
    </location>
</feature>
<feature type="transmembrane region" description="Helical" evidence="8">
    <location>
        <begin position="43"/>
        <end position="66"/>
    </location>
</feature>
<dbReference type="EC" id="2.7.13.3" evidence="2"/>
<dbReference type="InterPro" id="IPR005467">
    <property type="entry name" value="His_kinase_dom"/>
</dbReference>
<dbReference type="InterPro" id="IPR011006">
    <property type="entry name" value="CheY-like_superfamily"/>
</dbReference>
<feature type="domain" description="Histidine kinase" evidence="9">
    <location>
        <begin position="688"/>
        <end position="903"/>
    </location>
</feature>
<dbReference type="PROSITE" id="PS50109">
    <property type="entry name" value="HIS_KIN"/>
    <property type="match status" value="1"/>
</dbReference>
<dbReference type="CDD" id="cd17546">
    <property type="entry name" value="REC_hyHK_CKI1_RcsC-like"/>
    <property type="match status" value="1"/>
</dbReference>
<comment type="catalytic activity">
    <reaction evidence="1">
        <text>ATP + protein L-histidine = ADP + protein N-phospho-L-histidine.</text>
        <dbReference type="EC" id="2.7.13.3"/>
    </reaction>
</comment>
<dbReference type="CDD" id="cd00082">
    <property type="entry name" value="HisKA"/>
    <property type="match status" value="1"/>
</dbReference>
<keyword evidence="3 6" id="KW-0597">Phosphoprotein</keyword>
<dbReference type="InterPro" id="IPR003661">
    <property type="entry name" value="HisK_dim/P_dom"/>
</dbReference>
<dbReference type="Pfam" id="PF02518">
    <property type="entry name" value="HATPase_c"/>
    <property type="match status" value="1"/>
</dbReference>
<dbReference type="InterPro" id="IPR004358">
    <property type="entry name" value="Sig_transdc_His_kin-like_C"/>
</dbReference>
<feature type="domain" description="Response regulatory" evidence="10">
    <location>
        <begin position="926"/>
        <end position="1041"/>
    </location>
</feature>
<evidence type="ECO:0000313" key="11">
    <source>
        <dbReference type="EMBL" id="TBW33006.1"/>
    </source>
</evidence>
<evidence type="ECO:0000256" key="3">
    <source>
        <dbReference type="ARBA" id="ARBA00022553"/>
    </source>
</evidence>
<feature type="transmembrane region" description="Helical" evidence="8">
    <location>
        <begin position="176"/>
        <end position="195"/>
    </location>
</feature>
<evidence type="ECO:0000256" key="7">
    <source>
        <dbReference type="SAM" id="MobiDB-lite"/>
    </source>
</evidence>
<accession>A0A4Q9VFX7</accession>
<evidence type="ECO:0000256" key="5">
    <source>
        <dbReference type="ARBA" id="ARBA00022777"/>
    </source>
</evidence>
<evidence type="ECO:0000256" key="8">
    <source>
        <dbReference type="SAM" id="Phobius"/>
    </source>
</evidence>
<dbReference type="OrthoDB" id="9801651at2"/>
<dbReference type="CDD" id="cd16922">
    <property type="entry name" value="HATPase_EvgS-ArcB-TorS-like"/>
    <property type="match status" value="1"/>
</dbReference>
<dbReference type="PRINTS" id="PR00344">
    <property type="entry name" value="BCTRLSENSOR"/>
</dbReference>
<dbReference type="Gene3D" id="3.40.50.2300">
    <property type="match status" value="1"/>
</dbReference>
<feature type="transmembrane region" description="Helical" evidence="8">
    <location>
        <begin position="107"/>
        <end position="130"/>
    </location>
</feature>
<evidence type="ECO:0000256" key="6">
    <source>
        <dbReference type="PROSITE-ProRule" id="PRU00169"/>
    </source>
</evidence>
<dbReference type="Pfam" id="PF00072">
    <property type="entry name" value="Response_reg"/>
    <property type="match status" value="1"/>
</dbReference>
<keyword evidence="8" id="KW-0812">Transmembrane</keyword>
<dbReference type="SUPFAM" id="SSF55874">
    <property type="entry name" value="ATPase domain of HSP90 chaperone/DNA topoisomerase II/histidine kinase"/>
    <property type="match status" value="1"/>
</dbReference>
<dbReference type="InterPro" id="IPR003594">
    <property type="entry name" value="HATPase_dom"/>
</dbReference>
<feature type="transmembrane region" description="Helical" evidence="8">
    <location>
        <begin position="616"/>
        <end position="636"/>
    </location>
</feature>
<dbReference type="RefSeq" id="WP_131311593.1">
    <property type="nucleotide sequence ID" value="NZ_SJFN01000048.1"/>
</dbReference>